<evidence type="ECO:0000259" key="1">
    <source>
        <dbReference type="Pfam" id="PF01612"/>
    </source>
</evidence>
<protein>
    <recommendedName>
        <fullName evidence="1">3'-5' exonuclease domain-containing protein</fullName>
    </recommendedName>
</protein>
<dbReference type="Proteomes" id="UP000008062">
    <property type="component" value="Chromosome 14"/>
</dbReference>
<dbReference type="EMBL" id="CM001209">
    <property type="protein sequence ID" value="EGP82453.1"/>
    <property type="molecule type" value="Genomic_DNA"/>
</dbReference>
<dbReference type="KEGG" id="ztr:MYCGRDRAFT_51681"/>
<dbReference type="PANTHER" id="PTHR43040:SF1">
    <property type="entry name" value="RIBONUCLEASE D"/>
    <property type="match status" value="1"/>
</dbReference>
<dbReference type="InterPro" id="IPR002562">
    <property type="entry name" value="3'-5'_exonuclease_dom"/>
</dbReference>
<dbReference type="HOGENOM" id="CLU_061834_1_1_1"/>
<sequence length="240" mass="26672">LVDTPTTLVEFLDGLNDVATDSPLLYLDLEGDELSKDGTLTLISVFVLSRNYTYIIDVQVLAKAAFNTTASSGATFKSVLELPNILKALFDVRNNSNALLIYYGIALQGLMENASCLDFGRGNSFRRFVASLAKCIERDAALEYKDLAAWKASKSKMSARFDATRGTAALYVFAQRPLDAEALRYCADDVRILPRLRSVYWARLTPAWRSKVERETAQRVQLSQTVSYVPKGGHKARGPW</sequence>
<keyword evidence="3" id="KW-1185">Reference proteome</keyword>
<evidence type="ECO:0000313" key="2">
    <source>
        <dbReference type="EMBL" id="EGP82453.1"/>
    </source>
</evidence>
<dbReference type="InParanoid" id="F9XQP0"/>
<dbReference type="InterPro" id="IPR012337">
    <property type="entry name" value="RNaseH-like_sf"/>
</dbReference>
<dbReference type="InterPro" id="IPR036397">
    <property type="entry name" value="RNaseH_sf"/>
</dbReference>
<feature type="non-terminal residue" evidence="2">
    <location>
        <position position="240"/>
    </location>
</feature>
<dbReference type="Pfam" id="PF01612">
    <property type="entry name" value="DNA_pol_A_exo1"/>
    <property type="match status" value="1"/>
</dbReference>
<dbReference type="OMA" id="AYRRYGP"/>
<dbReference type="GeneID" id="13400554"/>
<dbReference type="GO" id="GO:0006139">
    <property type="term" value="P:nucleobase-containing compound metabolic process"/>
    <property type="evidence" value="ECO:0007669"/>
    <property type="project" value="InterPro"/>
</dbReference>
<gene>
    <name evidence="2" type="ORF">MYCGRDRAFT_51681</name>
</gene>
<dbReference type="SUPFAM" id="SSF53098">
    <property type="entry name" value="Ribonuclease H-like"/>
    <property type="match status" value="1"/>
</dbReference>
<reference evidence="2 3" key="1">
    <citation type="journal article" date="2011" name="PLoS Genet.">
        <title>Finished genome of the fungal wheat pathogen Mycosphaerella graminicola reveals dispensome structure, chromosome plasticity, and stealth pathogenesis.</title>
        <authorList>
            <person name="Goodwin S.B."/>
            <person name="Ben M'barek S."/>
            <person name="Dhillon B."/>
            <person name="Wittenberg A.H.J."/>
            <person name="Crane C.F."/>
            <person name="Hane J.K."/>
            <person name="Foster A.J."/>
            <person name="Van der Lee T.A.J."/>
            <person name="Grimwood J."/>
            <person name="Aerts A."/>
            <person name="Antoniw J."/>
            <person name="Bailey A."/>
            <person name="Bluhm B."/>
            <person name="Bowler J."/>
            <person name="Bristow J."/>
            <person name="van der Burgt A."/>
            <person name="Canto-Canche B."/>
            <person name="Churchill A.C.L."/>
            <person name="Conde-Ferraez L."/>
            <person name="Cools H.J."/>
            <person name="Coutinho P.M."/>
            <person name="Csukai M."/>
            <person name="Dehal P."/>
            <person name="De Wit P."/>
            <person name="Donzelli B."/>
            <person name="van de Geest H.C."/>
            <person name="van Ham R.C.H.J."/>
            <person name="Hammond-Kosack K.E."/>
            <person name="Henrissat B."/>
            <person name="Kilian A."/>
            <person name="Kobayashi A.K."/>
            <person name="Koopmann E."/>
            <person name="Kourmpetis Y."/>
            <person name="Kuzniar A."/>
            <person name="Lindquist E."/>
            <person name="Lombard V."/>
            <person name="Maliepaard C."/>
            <person name="Martins N."/>
            <person name="Mehrabi R."/>
            <person name="Nap J.P.H."/>
            <person name="Ponomarenko A."/>
            <person name="Rudd J.J."/>
            <person name="Salamov A."/>
            <person name="Schmutz J."/>
            <person name="Schouten H.J."/>
            <person name="Shapiro H."/>
            <person name="Stergiopoulos I."/>
            <person name="Torriani S.F.F."/>
            <person name="Tu H."/>
            <person name="de Vries R.P."/>
            <person name="Waalwijk C."/>
            <person name="Ware S.B."/>
            <person name="Wiebenga A."/>
            <person name="Zwiers L.-H."/>
            <person name="Oliver R.P."/>
            <person name="Grigoriev I.V."/>
            <person name="Kema G.H.J."/>
        </authorList>
    </citation>
    <scope>NUCLEOTIDE SEQUENCE [LARGE SCALE GENOMIC DNA]</scope>
    <source>
        <strain evidence="3">CBS 115943 / IPO323</strain>
    </source>
</reference>
<dbReference type="AlphaFoldDB" id="F9XQP0"/>
<dbReference type="GO" id="GO:0003676">
    <property type="term" value="F:nucleic acid binding"/>
    <property type="evidence" value="ECO:0007669"/>
    <property type="project" value="InterPro"/>
</dbReference>
<dbReference type="eggNOG" id="ENOG502S8YH">
    <property type="taxonomic scope" value="Eukaryota"/>
</dbReference>
<dbReference type="RefSeq" id="XP_003847477.1">
    <property type="nucleotide sequence ID" value="XM_003847429.1"/>
</dbReference>
<evidence type="ECO:0000313" key="3">
    <source>
        <dbReference type="Proteomes" id="UP000008062"/>
    </source>
</evidence>
<feature type="domain" description="3'-5' exonuclease" evidence="1">
    <location>
        <begin position="10"/>
        <end position="198"/>
    </location>
</feature>
<accession>F9XQP0</accession>
<proteinExistence type="predicted"/>
<dbReference type="PANTHER" id="PTHR43040">
    <property type="entry name" value="RIBONUCLEASE D"/>
    <property type="match status" value="1"/>
</dbReference>
<dbReference type="GO" id="GO:0008408">
    <property type="term" value="F:3'-5' exonuclease activity"/>
    <property type="evidence" value="ECO:0007669"/>
    <property type="project" value="InterPro"/>
</dbReference>
<dbReference type="OrthoDB" id="26838at2759"/>
<dbReference type="Gene3D" id="3.30.420.10">
    <property type="entry name" value="Ribonuclease H-like superfamily/Ribonuclease H"/>
    <property type="match status" value="1"/>
</dbReference>
<organism evidence="2 3">
    <name type="scientific">Zymoseptoria tritici (strain CBS 115943 / IPO323)</name>
    <name type="common">Speckled leaf blotch fungus</name>
    <name type="synonym">Septoria tritici</name>
    <dbReference type="NCBI Taxonomy" id="336722"/>
    <lineage>
        <taxon>Eukaryota</taxon>
        <taxon>Fungi</taxon>
        <taxon>Dikarya</taxon>
        <taxon>Ascomycota</taxon>
        <taxon>Pezizomycotina</taxon>
        <taxon>Dothideomycetes</taxon>
        <taxon>Dothideomycetidae</taxon>
        <taxon>Mycosphaerellales</taxon>
        <taxon>Mycosphaerellaceae</taxon>
        <taxon>Zymoseptoria</taxon>
    </lineage>
</organism>
<name>F9XQP0_ZYMTI</name>